<protein>
    <recommendedName>
        <fullName evidence="9">Methyl-accepting transducer domain-containing protein</fullName>
    </recommendedName>
</protein>
<reference evidence="10" key="1">
    <citation type="submission" date="2019-06" db="EMBL/GenBank/DDBJ databases">
        <authorList>
            <person name="Murdoch R.W."/>
            <person name="Fathepure B."/>
        </authorList>
    </citation>
    <scope>NUCLEOTIDE SEQUENCE</scope>
</reference>
<keyword evidence="6" id="KW-0472">Membrane</keyword>
<keyword evidence="7" id="KW-0807">Transducer</keyword>
<evidence type="ECO:0000256" key="5">
    <source>
        <dbReference type="ARBA" id="ARBA00022989"/>
    </source>
</evidence>
<dbReference type="SUPFAM" id="SSF58104">
    <property type="entry name" value="Methyl-accepting chemotaxis protein (MCP) signaling domain"/>
    <property type="match status" value="1"/>
</dbReference>
<dbReference type="EMBL" id="MN079124">
    <property type="protein sequence ID" value="QEA06086.1"/>
    <property type="molecule type" value="Genomic_DNA"/>
</dbReference>
<evidence type="ECO:0000256" key="6">
    <source>
        <dbReference type="ARBA" id="ARBA00023136"/>
    </source>
</evidence>
<dbReference type="PROSITE" id="PS50111">
    <property type="entry name" value="CHEMOTAXIS_TRANSDUC_2"/>
    <property type="match status" value="1"/>
</dbReference>
<keyword evidence="5" id="KW-1133">Transmembrane helix</keyword>
<keyword evidence="8" id="KW-0175">Coiled coil</keyword>
<accession>A0A5B8RBL3</accession>
<dbReference type="PANTHER" id="PTHR32089">
    <property type="entry name" value="METHYL-ACCEPTING CHEMOTAXIS PROTEIN MCPB"/>
    <property type="match status" value="1"/>
</dbReference>
<evidence type="ECO:0000259" key="9">
    <source>
        <dbReference type="PROSITE" id="PS50111"/>
    </source>
</evidence>
<comment type="subcellular location">
    <subcellularLocation>
        <location evidence="1">Cell membrane</location>
        <topology evidence="1">Multi-pass membrane protein</topology>
    </subcellularLocation>
</comment>
<dbReference type="Pfam" id="PF02743">
    <property type="entry name" value="dCache_1"/>
    <property type="match status" value="1"/>
</dbReference>
<proteinExistence type="predicted"/>
<organism evidence="10">
    <name type="scientific">uncultured organism</name>
    <dbReference type="NCBI Taxonomy" id="155900"/>
    <lineage>
        <taxon>unclassified sequences</taxon>
        <taxon>environmental samples</taxon>
    </lineage>
</organism>
<dbReference type="CDD" id="cd18773">
    <property type="entry name" value="PDC1_HK_sensor"/>
    <property type="match status" value="1"/>
</dbReference>
<name>A0A5B8RBL3_9ZZZZ</name>
<dbReference type="SUPFAM" id="SSF103190">
    <property type="entry name" value="Sensory domain-like"/>
    <property type="match status" value="1"/>
</dbReference>
<dbReference type="GO" id="GO:0007165">
    <property type="term" value="P:signal transduction"/>
    <property type="evidence" value="ECO:0007669"/>
    <property type="project" value="UniProtKB-KW"/>
</dbReference>
<evidence type="ECO:0000313" key="10">
    <source>
        <dbReference type="EMBL" id="QEA06086.1"/>
    </source>
</evidence>
<dbReference type="SMART" id="SM00283">
    <property type="entry name" value="MA"/>
    <property type="match status" value="1"/>
</dbReference>
<feature type="coiled-coil region" evidence="8">
    <location>
        <begin position="142"/>
        <end position="169"/>
    </location>
</feature>
<dbReference type="Gene3D" id="3.30.450.20">
    <property type="entry name" value="PAS domain"/>
    <property type="match status" value="1"/>
</dbReference>
<keyword evidence="4" id="KW-0812">Transmembrane</keyword>
<evidence type="ECO:0000256" key="3">
    <source>
        <dbReference type="ARBA" id="ARBA00022500"/>
    </source>
</evidence>
<dbReference type="InterPro" id="IPR033479">
    <property type="entry name" value="dCache_1"/>
</dbReference>
<evidence type="ECO:0000256" key="2">
    <source>
        <dbReference type="ARBA" id="ARBA00022475"/>
    </source>
</evidence>
<evidence type="ECO:0000256" key="8">
    <source>
        <dbReference type="SAM" id="Coils"/>
    </source>
</evidence>
<keyword evidence="2" id="KW-1003">Cell membrane</keyword>
<dbReference type="Gene3D" id="1.10.287.950">
    <property type="entry name" value="Methyl-accepting chemotaxis protein"/>
    <property type="match status" value="1"/>
</dbReference>
<evidence type="ECO:0000256" key="7">
    <source>
        <dbReference type="ARBA" id="ARBA00023224"/>
    </source>
</evidence>
<dbReference type="GO" id="GO:0005886">
    <property type="term" value="C:plasma membrane"/>
    <property type="evidence" value="ECO:0007669"/>
    <property type="project" value="UniProtKB-SubCell"/>
</dbReference>
<feature type="domain" description="Methyl-accepting transducer" evidence="9">
    <location>
        <begin position="97"/>
        <end position="300"/>
    </location>
</feature>
<evidence type="ECO:0000256" key="1">
    <source>
        <dbReference type="ARBA" id="ARBA00004651"/>
    </source>
</evidence>
<dbReference type="InterPro" id="IPR004089">
    <property type="entry name" value="MCPsignal_dom"/>
</dbReference>
<dbReference type="AlphaFoldDB" id="A0A5B8RBL3"/>
<dbReference type="GO" id="GO:0006935">
    <property type="term" value="P:chemotaxis"/>
    <property type="evidence" value="ECO:0007669"/>
    <property type="project" value="UniProtKB-KW"/>
</dbReference>
<dbReference type="InterPro" id="IPR029151">
    <property type="entry name" value="Sensor-like_sf"/>
</dbReference>
<evidence type="ECO:0000256" key="4">
    <source>
        <dbReference type="ARBA" id="ARBA00022692"/>
    </source>
</evidence>
<dbReference type="PANTHER" id="PTHR32089:SF119">
    <property type="entry name" value="METHYL-ACCEPTING CHEMOTAXIS PROTEIN CTPL"/>
    <property type="match status" value="1"/>
</dbReference>
<keyword evidence="3" id="KW-0145">Chemotaxis</keyword>
<gene>
    <name evidence="10" type="ORF">KBTEX_02415</name>
</gene>
<sequence length="474" mass="50193">MPRITALASQPRQTVAARIEDATTEGLDLSLSLPETGRQADVAAALNTLLDRTAAQITDTMGSALRLSETAPTLADLARTGESQSTALSDAANHIAAASEEMTTTLEQEITPSTEELARYAGQVTGLVDASHRRGEAIARHMSDLDTRLQALESQVDALQARTSEVSEVVGLISRIAGQTNILALNAAIEAARAGQYGQGFAVVAEEVRQLAQQTGEATGRVSGVIEGLTTGMEETGSAAESVRAGLTESQADVTTTLDELDSARQAMADLDSRSQRISTAMHQMNTTTQGVAEQVHEVASVSATILEQSRKVNHASQRIHEYSDEVLTSLGAFRLAAHGHARTAVTGLAADPALAGGGRDERERRLREALSEMPWVELFYITSPAGDQVTANVAQASFTTSYEGDGSGRDWSGRDWFRRAMSTGRACVTDIYRSAANNQFCLTVGVPLVDARGDIRGVLGADVSLDRLLEVAG</sequence>
<dbReference type="Pfam" id="PF00015">
    <property type="entry name" value="MCPsignal"/>
    <property type="match status" value="1"/>
</dbReference>